<keyword evidence="8" id="KW-0675">Receptor</keyword>
<dbReference type="SUPFAM" id="SSF53822">
    <property type="entry name" value="Periplasmic binding protein-like I"/>
    <property type="match status" value="1"/>
</dbReference>
<keyword evidence="7" id="KW-0472">Membrane</keyword>
<dbReference type="GO" id="GO:0005886">
    <property type="term" value="C:plasma membrane"/>
    <property type="evidence" value="ECO:0007669"/>
    <property type="project" value="UniProtKB-SubCell"/>
</dbReference>
<feature type="region of interest" description="Disordered" evidence="11">
    <location>
        <begin position="29"/>
        <end position="62"/>
    </location>
</feature>
<comment type="subcellular location">
    <subcellularLocation>
        <location evidence="1">Cell membrane</location>
        <topology evidence="1">Multi-pass membrane protein</topology>
    </subcellularLocation>
</comment>
<keyword evidence="10" id="KW-0807">Transducer</keyword>
<keyword evidence="6" id="KW-0297">G-protein coupled receptor</keyword>
<organism evidence="13 14">
    <name type="scientific">Pleurodeles waltl</name>
    <name type="common">Iberian ribbed newt</name>
    <dbReference type="NCBI Taxonomy" id="8319"/>
    <lineage>
        <taxon>Eukaryota</taxon>
        <taxon>Metazoa</taxon>
        <taxon>Chordata</taxon>
        <taxon>Craniata</taxon>
        <taxon>Vertebrata</taxon>
        <taxon>Euteleostomi</taxon>
        <taxon>Amphibia</taxon>
        <taxon>Batrachia</taxon>
        <taxon>Caudata</taxon>
        <taxon>Salamandroidea</taxon>
        <taxon>Salamandridae</taxon>
        <taxon>Pleurodelinae</taxon>
        <taxon>Pleurodeles</taxon>
    </lineage>
</organism>
<keyword evidence="14" id="KW-1185">Reference proteome</keyword>
<keyword evidence="4" id="KW-0732">Signal</keyword>
<keyword evidence="2" id="KW-1003">Cell membrane</keyword>
<evidence type="ECO:0000256" key="6">
    <source>
        <dbReference type="ARBA" id="ARBA00023040"/>
    </source>
</evidence>
<evidence type="ECO:0000256" key="5">
    <source>
        <dbReference type="ARBA" id="ARBA00022989"/>
    </source>
</evidence>
<dbReference type="AlphaFoldDB" id="A0AAV7KMJ7"/>
<dbReference type="InterPro" id="IPR001828">
    <property type="entry name" value="ANF_lig-bd_rcpt"/>
</dbReference>
<evidence type="ECO:0000256" key="3">
    <source>
        <dbReference type="ARBA" id="ARBA00022692"/>
    </source>
</evidence>
<comment type="caution">
    <text evidence="13">The sequence shown here is derived from an EMBL/GenBank/DDBJ whole genome shotgun (WGS) entry which is preliminary data.</text>
</comment>
<keyword evidence="9" id="KW-0325">Glycoprotein</keyword>
<gene>
    <name evidence="13" type="ORF">NDU88_000618</name>
</gene>
<feature type="domain" description="Receptor ligand binding region" evidence="12">
    <location>
        <begin position="71"/>
        <end position="335"/>
    </location>
</feature>
<dbReference type="Gene3D" id="3.40.50.2300">
    <property type="match status" value="2"/>
</dbReference>
<protein>
    <recommendedName>
        <fullName evidence="12">Receptor ligand binding region domain-containing protein</fullName>
    </recommendedName>
</protein>
<dbReference type="Proteomes" id="UP001066276">
    <property type="component" value="Chromosome 12"/>
</dbReference>
<proteinExistence type="predicted"/>
<keyword evidence="3" id="KW-0812">Transmembrane</keyword>
<evidence type="ECO:0000256" key="9">
    <source>
        <dbReference type="ARBA" id="ARBA00023180"/>
    </source>
</evidence>
<dbReference type="PANTHER" id="PTHR24061">
    <property type="entry name" value="CALCIUM-SENSING RECEPTOR-RELATED"/>
    <property type="match status" value="1"/>
</dbReference>
<dbReference type="InterPro" id="IPR028082">
    <property type="entry name" value="Peripla_BP_I"/>
</dbReference>
<dbReference type="EMBL" id="JANPWB010000016">
    <property type="protein sequence ID" value="KAJ1080411.1"/>
    <property type="molecule type" value="Genomic_DNA"/>
</dbReference>
<dbReference type="InterPro" id="IPR000337">
    <property type="entry name" value="GPCR_3"/>
</dbReference>
<evidence type="ECO:0000313" key="13">
    <source>
        <dbReference type="EMBL" id="KAJ1080411.1"/>
    </source>
</evidence>
<dbReference type="PANTHER" id="PTHR24061:SF599">
    <property type="entry name" value="G-PROTEIN COUPLED RECEPTORS FAMILY 3 PROFILE DOMAIN-CONTAINING PROTEIN"/>
    <property type="match status" value="1"/>
</dbReference>
<dbReference type="PRINTS" id="PR00592">
    <property type="entry name" value="CASENSINGR"/>
</dbReference>
<keyword evidence="5" id="KW-1133">Transmembrane helix</keyword>
<evidence type="ECO:0000256" key="8">
    <source>
        <dbReference type="ARBA" id="ARBA00023170"/>
    </source>
</evidence>
<dbReference type="FunFam" id="3.40.50.2300:FF:000016">
    <property type="entry name" value="Taste 1 receptor member 2"/>
    <property type="match status" value="1"/>
</dbReference>
<evidence type="ECO:0000256" key="4">
    <source>
        <dbReference type="ARBA" id="ARBA00022729"/>
    </source>
</evidence>
<sequence>MYLHLALHGTRRPPEPLTVCPCCPVAERRGGPRQTDIRDRGPCPEAERQSREAARRVAADPPAQNRLEREISYFATSPLLSNRRLFPSFFRTIPSDDFQSSGLAQLLIHFGWTWVGLLAEESDYGQQGIQILKQELHLAGACVAFSENIVLSRADRNAFHIVQVIKKSTASAIVIFSLDSEMVPIIEEIMRQNVTGKIWIASESWSTSSFLSDKKYSAFLNGTIGFTIHSGKMPGFEDFLFSVLPLKFPDDVLLREFWKEAFDCQWLDQKDNIGTWNNETRLCTGAEKLNRVLTDYTDVLRYVHNVHFETASGDPVHFDRNGNPLAQYDIINWQMNEEGTITHVKVGSYDSSAAEGEFLHINAGGIVWPTKSRQVRSA</sequence>
<accession>A0AAV7KMJ7</accession>
<reference evidence="13" key="1">
    <citation type="journal article" date="2022" name="bioRxiv">
        <title>Sequencing and chromosome-scale assembly of the giantPleurodeles waltlgenome.</title>
        <authorList>
            <person name="Brown T."/>
            <person name="Elewa A."/>
            <person name="Iarovenko S."/>
            <person name="Subramanian E."/>
            <person name="Araus A.J."/>
            <person name="Petzold A."/>
            <person name="Susuki M."/>
            <person name="Suzuki K.-i.T."/>
            <person name="Hayashi T."/>
            <person name="Toyoda A."/>
            <person name="Oliveira C."/>
            <person name="Osipova E."/>
            <person name="Leigh N.D."/>
            <person name="Simon A."/>
            <person name="Yun M.H."/>
        </authorList>
    </citation>
    <scope>NUCLEOTIDE SEQUENCE</scope>
    <source>
        <strain evidence="13">20211129_DDA</strain>
        <tissue evidence="13">Liver</tissue>
    </source>
</reference>
<evidence type="ECO:0000256" key="7">
    <source>
        <dbReference type="ARBA" id="ARBA00023136"/>
    </source>
</evidence>
<evidence type="ECO:0000313" key="14">
    <source>
        <dbReference type="Proteomes" id="UP001066276"/>
    </source>
</evidence>
<feature type="compositionally biased region" description="Basic and acidic residues" evidence="11">
    <location>
        <begin position="29"/>
        <end position="58"/>
    </location>
</feature>
<name>A0AAV7KMJ7_PLEWA</name>
<evidence type="ECO:0000256" key="1">
    <source>
        <dbReference type="ARBA" id="ARBA00004651"/>
    </source>
</evidence>
<evidence type="ECO:0000256" key="11">
    <source>
        <dbReference type="SAM" id="MobiDB-lite"/>
    </source>
</evidence>
<evidence type="ECO:0000256" key="10">
    <source>
        <dbReference type="ARBA" id="ARBA00023224"/>
    </source>
</evidence>
<dbReference type="InterPro" id="IPR000068">
    <property type="entry name" value="GPCR_3_Ca_sens_rcpt-rel"/>
</dbReference>
<dbReference type="Pfam" id="PF01094">
    <property type="entry name" value="ANF_receptor"/>
    <property type="match status" value="1"/>
</dbReference>
<evidence type="ECO:0000259" key="12">
    <source>
        <dbReference type="Pfam" id="PF01094"/>
    </source>
</evidence>
<dbReference type="PRINTS" id="PR00248">
    <property type="entry name" value="GPCRMGR"/>
</dbReference>
<dbReference type="GO" id="GO:0004930">
    <property type="term" value="F:G protein-coupled receptor activity"/>
    <property type="evidence" value="ECO:0007669"/>
    <property type="project" value="UniProtKB-KW"/>
</dbReference>
<evidence type="ECO:0000256" key="2">
    <source>
        <dbReference type="ARBA" id="ARBA00022475"/>
    </source>
</evidence>